<protein>
    <submittedName>
        <fullName evidence="3">3-hydroxyisobutyryl-CoA hydrolase</fullName>
    </submittedName>
</protein>
<dbReference type="RefSeq" id="WP_053176320.1">
    <property type="nucleotide sequence ID" value="NZ_LFYT02000003.1"/>
</dbReference>
<dbReference type="OrthoDB" id="9790967at2"/>
<evidence type="ECO:0000313" key="4">
    <source>
        <dbReference type="Proteomes" id="UP000037507"/>
    </source>
</evidence>
<dbReference type="AlphaFoldDB" id="A0A2T7UHE1"/>
<dbReference type="InterPro" id="IPR032259">
    <property type="entry name" value="HIBYL-CoA-H"/>
</dbReference>
<feature type="domain" description="Enoyl-CoA hydratase/isomerase" evidence="2">
    <location>
        <begin position="12"/>
        <end position="345"/>
    </location>
</feature>
<reference evidence="3" key="1">
    <citation type="submission" date="2017-04" db="EMBL/GenBank/DDBJ databases">
        <title>Unexpected and diverse lifestyles within the genus Limnohabitans.</title>
        <authorList>
            <person name="Kasalicky V."/>
            <person name="Mehrshad M."/>
            <person name="Andrei S.-A."/>
            <person name="Salcher M."/>
            <person name="Kratochvilova H."/>
            <person name="Simek K."/>
            <person name="Ghai R."/>
        </authorList>
    </citation>
    <scope>NUCLEOTIDE SEQUENCE [LARGE SCALE GENOMIC DNA]</scope>
    <source>
        <strain evidence="3">II-D5</strain>
    </source>
</reference>
<dbReference type="EMBL" id="LFYT02000003">
    <property type="protein sequence ID" value="PVE44125.1"/>
    <property type="molecule type" value="Genomic_DNA"/>
</dbReference>
<gene>
    <name evidence="3" type="ORF">H663_004015</name>
</gene>
<dbReference type="GO" id="GO:0003860">
    <property type="term" value="F:3-hydroxyisobutyryl-CoA hydrolase activity"/>
    <property type="evidence" value="ECO:0007669"/>
    <property type="project" value="InterPro"/>
</dbReference>
<proteinExistence type="predicted"/>
<keyword evidence="4" id="KW-1185">Reference proteome</keyword>
<dbReference type="Proteomes" id="UP000037507">
    <property type="component" value="Unassembled WGS sequence"/>
</dbReference>
<evidence type="ECO:0000256" key="1">
    <source>
        <dbReference type="ARBA" id="ARBA00022801"/>
    </source>
</evidence>
<dbReference type="InterPro" id="IPR029045">
    <property type="entry name" value="ClpP/crotonase-like_dom_sf"/>
</dbReference>
<keyword evidence="1 3" id="KW-0378">Hydrolase</keyword>
<dbReference type="SUPFAM" id="SSF52096">
    <property type="entry name" value="ClpP/crotonase"/>
    <property type="match status" value="1"/>
</dbReference>
<dbReference type="PANTHER" id="PTHR43176:SF6">
    <property type="entry name" value="3-HYDROXYISOBUTYRYL-COA HYDROLASE"/>
    <property type="match status" value="1"/>
</dbReference>
<dbReference type="STRING" id="1293045.H663_19025"/>
<name>A0A2T7UHE1_9BURK</name>
<evidence type="ECO:0000313" key="3">
    <source>
        <dbReference type="EMBL" id="PVE44125.1"/>
    </source>
</evidence>
<dbReference type="PANTHER" id="PTHR43176">
    <property type="entry name" value="3-HYDROXYISOBUTYRYL-COA HYDROLASE-RELATED"/>
    <property type="match status" value="1"/>
</dbReference>
<organism evidence="3 4">
    <name type="scientific">Limnohabitans planktonicus II-D5</name>
    <dbReference type="NCBI Taxonomy" id="1293045"/>
    <lineage>
        <taxon>Bacteria</taxon>
        <taxon>Pseudomonadati</taxon>
        <taxon>Pseudomonadota</taxon>
        <taxon>Betaproteobacteria</taxon>
        <taxon>Burkholderiales</taxon>
        <taxon>Comamonadaceae</taxon>
        <taxon>Limnohabitans</taxon>
    </lineage>
</organism>
<dbReference type="CDD" id="cd06558">
    <property type="entry name" value="crotonase-like"/>
    <property type="match status" value="1"/>
</dbReference>
<dbReference type="Pfam" id="PF16113">
    <property type="entry name" value="ECH_2"/>
    <property type="match status" value="1"/>
</dbReference>
<sequence>MSDVIATIEGRIGCITLNRPKALNALSLGMVRQITQALLDWQQHEQVLAVVVRGTNKEGPFGAFCAGGDIRFFHQAATSGNPQLEDFFTEEYRLNHLIHTYPKPYIALMDGIVMGGGMGISQGASVRVVTERSKMAMPETHIGLFPDVGGGYFLSRCAGRLGEYLGLTGHMLQGEDAVHAGLADGLVASGKLAHLWQTLIETPFENGEAVERWVRTRFDHLQKTGLPHRAEMDAAFAMPHVNDIVQQLESASDEWSQDTAKTLRQRSPLMLHVVLEQIRRARTMSLADDLRMERDLVRHCFSLRPVVDSETVEGIRALAVDKDHSPQWKPARVEEVDAAEVAAFFVSPWPAHAHPLRELT</sequence>
<dbReference type="GO" id="GO:0006574">
    <property type="term" value="P:L-valine catabolic process"/>
    <property type="evidence" value="ECO:0007669"/>
    <property type="project" value="TreeGrafter"/>
</dbReference>
<dbReference type="NCBIfam" id="NF004127">
    <property type="entry name" value="PRK05617.1"/>
    <property type="match status" value="1"/>
</dbReference>
<dbReference type="InterPro" id="IPR045004">
    <property type="entry name" value="ECH_dom"/>
</dbReference>
<comment type="caution">
    <text evidence="3">The sequence shown here is derived from an EMBL/GenBank/DDBJ whole genome shotgun (WGS) entry which is preliminary data.</text>
</comment>
<evidence type="ECO:0000259" key="2">
    <source>
        <dbReference type="Pfam" id="PF16113"/>
    </source>
</evidence>
<dbReference type="Gene3D" id="3.90.226.10">
    <property type="entry name" value="2-enoyl-CoA Hydratase, Chain A, domain 1"/>
    <property type="match status" value="1"/>
</dbReference>
<accession>A0A2T7UHE1</accession>